<evidence type="ECO:0000313" key="1">
    <source>
        <dbReference type="EMBL" id="PSJ60796.1"/>
    </source>
</evidence>
<dbReference type="Proteomes" id="UP000240653">
    <property type="component" value="Unassembled WGS sequence"/>
</dbReference>
<dbReference type="EMBL" id="PXYL01000005">
    <property type="protein sequence ID" value="PSJ60796.1"/>
    <property type="molecule type" value="Genomic_DNA"/>
</dbReference>
<dbReference type="RefSeq" id="WP_106724261.1">
    <property type="nucleotide sequence ID" value="NZ_PXYL01000005.1"/>
</dbReference>
<dbReference type="OrthoDB" id="9964226at2"/>
<reference evidence="1 2" key="1">
    <citation type="submission" date="2018-03" db="EMBL/GenBank/DDBJ databases">
        <title>The draft genome of Mesorhizobium soli JCM 19897.</title>
        <authorList>
            <person name="Li L."/>
            <person name="Liu L."/>
            <person name="Liang L."/>
            <person name="Wang T."/>
            <person name="Zhang X."/>
        </authorList>
    </citation>
    <scope>NUCLEOTIDE SEQUENCE [LARGE SCALE GENOMIC DNA]</scope>
    <source>
        <strain evidence="1 2">JCM 19897</strain>
    </source>
</reference>
<dbReference type="AlphaFoldDB" id="A0A2P7SE49"/>
<gene>
    <name evidence="1" type="ORF">C7I85_12195</name>
</gene>
<comment type="caution">
    <text evidence="1">The sequence shown here is derived from an EMBL/GenBank/DDBJ whole genome shotgun (WGS) entry which is preliminary data.</text>
</comment>
<proteinExistence type="predicted"/>
<keyword evidence="2" id="KW-1185">Reference proteome</keyword>
<protein>
    <submittedName>
        <fullName evidence="1">Uncharacterized protein</fullName>
    </submittedName>
</protein>
<evidence type="ECO:0000313" key="2">
    <source>
        <dbReference type="Proteomes" id="UP000240653"/>
    </source>
</evidence>
<organism evidence="1 2">
    <name type="scientific">Pseudaminobacter soli</name>
    <name type="common">ex Li et al. 2025</name>
    <dbReference type="NCBI Taxonomy" id="1295366"/>
    <lineage>
        <taxon>Bacteria</taxon>
        <taxon>Pseudomonadati</taxon>
        <taxon>Pseudomonadota</taxon>
        <taxon>Alphaproteobacteria</taxon>
        <taxon>Hyphomicrobiales</taxon>
        <taxon>Phyllobacteriaceae</taxon>
        <taxon>Pseudaminobacter</taxon>
    </lineage>
</organism>
<accession>A0A2P7SE49</accession>
<name>A0A2P7SE49_9HYPH</name>
<sequence>MTSHCPEQSYIANAVAALETPVGSDPIARIEYQARLYFRDLCRVHGFEGARQRMAEIINDEATRTQRSAA</sequence>